<feature type="transmembrane region" description="Helical" evidence="5">
    <location>
        <begin position="166"/>
        <end position="186"/>
    </location>
</feature>
<dbReference type="GO" id="GO:0016874">
    <property type="term" value="F:ligase activity"/>
    <property type="evidence" value="ECO:0007669"/>
    <property type="project" value="UniProtKB-KW"/>
</dbReference>
<evidence type="ECO:0000256" key="5">
    <source>
        <dbReference type="SAM" id="Phobius"/>
    </source>
</evidence>
<feature type="domain" description="O-antigen ligase-related" evidence="6">
    <location>
        <begin position="124"/>
        <end position="282"/>
    </location>
</feature>
<proteinExistence type="predicted"/>
<dbReference type="EMBL" id="AP025028">
    <property type="protein sequence ID" value="BDA78056.1"/>
    <property type="molecule type" value="Genomic_DNA"/>
</dbReference>
<name>A0ABM7UHB4_9LEPT</name>
<keyword evidence="8" id="KW-1185">Reference proteome</keyword>
<keyword evidence="7" id="KW-0436">Ligase</keyword>
<evidence type="ECO:0000256" key="1">
    <source>
        <dbReference type="ARBA" id="ARBA00004141"/>
    </source>
</evidence>
<gene>
    <name evidence="7" type="ORF">LPTSP3_g09860</name>
</gene>
<keyword evidence="2 5" id="KW-0812">Transmembrane</keyword>
<sequence length="349" mass="40174">MKDIFLVSAFFCIQGIKKEDQPKLEKVIRIFSYVILVTGALSVFSETRLSRLISDLFKTSASWPYQHHYGSLAGINVYLPIGLMNTHLTFGGLISFIFPFYFFQVYEVWKNKEKLHLRLLYTFCFFALLFVFLFNNARSAMLGSFVSITLGLYILIFKKNEISKKIIGIAFGTGLLLILVLGTAYLQSGAVRKIIKPLFGSEKHTDSGRTFIWDSSFPLIENNPIFGVGSGSYPEKIEIARKEKSIEHKELSFFYEVTQRGHAHNDYFHLSSVFGLPQAFLYIMLGCFIVYGFADNRFSKQAMYWTIGLSGFFFSGLLQCYFQDDEVLIVFFYFLGYYHILMDKEDLIV</sequence>
<keyword evidence="4 5" id="KW-0472">Membrane</keyword>
<dbReference type="RefSeq" id="WP_242935364.1">
    <property type="nucleotide sequence ID" value="NZ_AP025028.1"/>
</dbReference>
<dbReference type="InterPro" id="IPR051533">
    <property type="entry name" value="WaaL-like"/>
</dbReference>
<evidence type="ECO:0000256" key="2">
    <source>
        <dbReference type="ARBA" id="ARBA00022692"/>
    </source>
</evidence>
<feature type="transmembrane region" description="Helical" evidence="5">
    <location>
        <begin position="327"/>
        <end position="342"/>
    </location>
</feature>
<feature type="transmembrane region" description="Helical" evidence="5">
    <location>
        <begin position="303"/>
        <end position="321"/>
    </location>
</feature>
<feature type="transmembrane region" description="Helical" evidence="5">
    <location>
        <begin position="140"/>
        <end position="157"/>
    </location>
</feature>
<dbReference type="PANTHER" id="PTHR37422">
    <property type="entry name" value="TEICHURONIC ACID BIOSYNTHESIS PROTEIN TUAE"/>
    <property type="match status" value="1"/>
</dbReference>
<evidence type="ECO:0000259" key="6">
    <source>
        <dbReference type="Pfam" id="PF04932"/>
    </source>
</evidence>
<dbReference type="InterPro" id="IPR007016">
    <property type="entry name" value="O-antigen_ligase-rel_domated"/>
</dbReference>
<feature type="transmembrane region" description="Helical" evidence="5">
    <location>
        <begin position="27"/>
        <end position="45"/>
    </location>
</feature>
<dbReference type="PANTHER" id="PTHR37422:SF13">
    <property type="entry name" value="LIPOPOLYSACCHARIDE BIOSYNTHESIS PROTEIN PA4999-RELATED"/>
    <property type="match status" value="1"/>
</dbReference>
<evidence type="ECO:0000313" key="7">
    <source>
        <dbReference type="EMBL" id="BDA78056.1"/>
    </source>
</evidence>
<keyword evidence="3 5" id="KW-1133">Transmembrane helix</keyword>
<comment type="subcellular location">
    <subcellularLocation>
        <location evidence="1">Membrane</location>
        <topology evidence="1">Multi-pass membrane protein</topology>
    </subcellularLocation>
</comment>
<evidence type="ECO:0000313" key="8">
    <source>
        <dbReference type="Proteomes" id="UP000245263"/>
    </source>
</evidence>
<dbReference type="Proteomes" id="UP000245263">
    <property type="component" value="Chromosome 1"/>
</dbReference>
<feature type="transmembrane region" description="Helical" evidence="5">
    <location>
        <begin position="77"/>
        <end position="103"/>
    </location>
</feature>
<dbReference type="Pfam" id="PF04932">
    <property type="entry name" value="Wzy_C"/>
    <property type="match status" value="1"/>
</dbReference>
<accession>A0ABM7UHB4</accession>
<feature type="transmembrane region" description="Helical" evidence="5">
    <location>
        <begin position="115"/>
        <end position="134"/>
    </location>
</feature>
<reference evidence="7 8" key="1">
    <citation type="submission" date="2021-08" db="EMBL/GenBank/DDBJ databases">
        <title>Complete genome sequence of Leptospira kobayashii strain E30.</title>
        <authorList>
            <person name="Nakao R."/>
            <person name="Nakamura S."/>
            <person name="Masuzawa T."/>
            <person name="Koizumi N."/>
        </authorList>
    </citation>
    <scope>NUCLEOTIDE SEQUENCE [LARGE SCALE GENOMIC DNA]</scope>
    <source>
        <strain evidence="7 8">E30</strain>
    </source>
</reference>
<protein>
    <submittedName>
        <fullName evidence="7">Ligase</fullName>
    </submittedName>
</protein>
<evidence type="ECO:0000256" key="3">
    <source>
        <dbReference type="ARBA" id="ARBA00022989"/>
    </source>
</evidence>
<evidence type="ECO:0000256" key="4">
    <source>
        <dbReference type="ARBA" id="ARBA00023136"/>
    </source>
</evidence>
<feature type="transmembrane region" description="Helical" evidence="5">
    <location>
        <begin position="267"/>
        <end position="291"/>
    </location>
</feature>
<organism evidence="7 8">
    <name type="scientific">Leptospira kobayashii</name>
    <dbReference type="NCBI Taxonomy" id="1917830"/>
    <lineage>
        <taxon>Bacteria</taxon>
        <taxon>Pseudomonadati</taxon>
        <taxon>Spirochaetota</taxon>
        <taxon>Spirochaetia</taxon>
        <taxon>Leptospirales</taxon>
        <taxon>Leptospiraceae</taxon>
        <taxon>Leptospira</taxon>
    </lineage>
</organism>